<dbReference type="InterPro" id="IPR009057">
    <property type="entry name" value="Homeodomain-like_sf"/>
</dbReference>
<keyword evidence="4" id="KW-0539">Nucleus</keyword>
<dbReference type="EMBL" id="LT671821">
    <property type="protein sequence ID" value="SHO76112.1"/>
    <property type="molecule type" value="Genomic_DNA"/>
</dbReference>
<evidence type="ECO:0000256" key="4">
    <source>
        <dbReference type="ARBA" id="ARBA00023242"/>
    </source>
</evidence>
<organism evidence="6 7">
    <name type="scientific">Malassezia sympodialis (strain ATCC 42132)</name>
    <name type="common">Atopic eczema-associated yeast</name>
    <dbReference type="NCBI Taxonomy" id="1230383"/>
    <lineage>
        <taxon>Eukaryota</taxon>
        <taxon>Fungi</taxon>
        <taxon>Dikarya</taxon>
        <taxon>Basidiomycota</taxon>
        <taxon>Ustilaginomycotina</taxon>
        <taxon>Malasseziomycetes</taxon>
        <taxon>Malasseziales</taxon>
        <taxon>Malasseziaceae</taxon>
        <taxon>Malassezia</taxon>
    </lineage>
</organism>
<dbReference type="GO" id="GO:0006355">
    <property type="term" value="P:regulation of DNA-templated transcription"/>
    <property type="evidence" value="ECO:0007669"/>
    <property type="project" value="InterPro"/>
</dbReference>
<dbReference type="CDD" id="cd00086">
    <property type="entry name" value="homeodomain"/>
    <property type="match status" value="1"/>
</dbReference>
<evidence type="ECO:0000313" key="6">
    <source>
        <dbReference type="EMBL" id="SHO76112.1"/>
    </source>
</evidence>
<dbReference type="OMA" id="VLWFINT"/>
<proteinExistence type="inferred from homology"/>
<reference evidence="7" key="1">
    <citation type="journal article" date="2017" name="Nucleic Acids Res.">
        <title>Proteogenomics produces comprehensive and highly accurate protein-coding gene annotation in a complete genome assembly of Malassezia sympodialis.</title>
        <authorList>
            <person name="Zhu Y."/>
            <person name="Engstroem P.G."/>
            <person name="Tellgren-Roth C."/>
            <person name="Baudo C.D."/>
            <person name="Kennell J.C."/>
            <person name="Sun S."/>
            <person name="Billmyre R.B."/>
            <person name="Schroeder M.S."/>
            <person name="Andersson A."/>
            <person name="Holm T."/>
            <person name="Sigurgeirsson B."/>
            <person name="Wu G."/>
            <person name="Sankaranarayanan S.R."/>
            <person name="Siddharthan R."/>
            <person name="Sanyal K."/>
            <person name="Lundeberg J."/>
            <person name="Nystedt B."/>
            <person name="Boekhout T."/>
            <person name="Dawson T.L. Jr."/>
            <person name="Heitman J."/>
            <person name="Scheynius A."/>
            <person name="Lehtioe J."/>
        </authorList>
    </citation>
    <scope>NUCLEOTIDE SEQUENCE [LARGE SCALE GENOMIC DNA]</scope>
    <source>
        <strain evidence="7">ATCC 42132</strain>
    </source>
</reference>
<dbReference type="Gene3D" id="1.10.10.60">
    <property type="entry name" value="Homeodomain-like"/>
    <property type="match status" value="1"/>
</dbReference>
<keyword evidence="3 6" id="KW-0371">Homeobox</keyword>
<evidence type="ECO:0000256" key="1">
    <source>
        <dbReference type="ARBA" id="ARBA00005800"/>
    </source>
</evidence>
<dbReference type="InterPro" id="IPR001356">
    <property type="entry name" value="HD"/>
</dbReference>
<dbReference type="GO" id="GO:0003677">
    <property type="term" value="F:DNA binding"/>
    <property type="evidence" value="ECO:0007669"/>
    <property type="project" value="UniProtKB-KW"/>
</dbReference>
<protein>
    <submittedName>
        <fullName evidence="6">Hypothetical homeodomain transcription factor bE (MAT loci)</fullName>
    </submittedName>
</protein>
<evidence type="ECO:0000256" key="3">
    <source>
        <dbReference type="ARBA" id="ARBA00023155"/>
    </source>
</evidence>
<dbReference type="SUPFAM" id="SSF46689">
    <property type="entry name" value="Homeodomain-like"/>
    <property type="match status" value="1"/>
</dbReference>
<dbReference type="AlphaFoldDB" id="A0A1M8A0X5"/>
<dbReference type="Pfam" id="PF05920">
    <property type="entry name" value="Homeobox_KN"/>
    <property type="match status" value="1"/>
</dbReference>
<dbReference type="Proteomes" id="UP000186303">
    <property type="component" value="Chromosome 1"/>
</dbReference>
<feature type="domain" description="KN homeodomain" evidence="5">
    <location>
        <begin position="129"/>
        <end position="177"/>
    </location>
</feature>
<dbReference type="InterPro" id="IPR008422">
    <property type="entry name" value="KN_HD"/>
</dbReference>
<dbReference type="OrthoDB" id="250329at2759"/>
<gene>
    <name evidence="6" type="primary">bE1</name>
    <name evidence="6" type="ORF">MSYG_0447</name>
</gene>
<evidence type="ECO:0000313" key="7">
    <source>
        <dbReference type="Proteomes" id="UP000186303"/>
    </source>
</evidence>
<accession>A0A1M8A0X5</accession>
<keyword evidence="2 6" id="KW-0238">DNA-binding</keyword>
<name>A0A1M8A0X5_MALS4</name>
<dbReference type="VEuPathDB" id="FungiDB:MSYG_0447"/>
<evidence type="ECO:0000259" key="5">
    <source>
        <dbReference type="Pfam" id="PF05920"/>
    </source>
</evidence>
<keyword evidence="7" id="KW-1185">Reference proteome</keyword>
<comment type="similarity">
    <text evidence="1">Belongs to the TALE/M-ATYP homeobox family.</text>
</comment>
<evidence type="ECO:0000256" key="2">
    <source>
        <dbReference type="ARBA" id="ARBA00023125"/>
    </source>
</evidence>
<sequence>MPYIDQDPARHLLIEFEQAVLDALASNFGEAEYERLRVMSEDVKSTISRLFEMGQLSQPTIRLGASIGERIEQLKLVLNEHRAMMDELQKSTSDEIQSILEKESIKLTQAFVSSERRDAGLNAVQMRDWFLKNMGYPFPSRSDKLRILKTTNRQGAVKSQVLKYNQVVLWFINTRRRSGWTKFLRRYAQGDKTKMLELVWALETSVGGTHASRYWSSGIGPVSATKIRDGKKERKITRMTIKEYMPNANDYELEKMYSEWKKIVERIRYGVKERVGDWVEEVIGTSSDL</sequence>
<dbReference type="STRING" id="1230383.A0A1M8A0X5"/>